<protein>
    <recommendedName>
        <fullName evidence="3">TIR domain-containing protein</fullName>
    </recommendedName>
</protein>
<keyword evidence="2" id="KW-1133">Transmembrane helix</keyword>
<organism evidence="4 5">
    <name type="scientific">Microthlaspi erraticum</name>
    <dbReference type="NCBI Taxonomy" id="1685480"/>
    <lineage>
        <taxon>Eukaryota</taxon>
        <taxon>Viridiplantae</taxon>
        <taxon>Streptophyta</taxon>
        <taxon>Embryophyta</taxon>
        <taxon>Tracheophyta</taxon>
        <taxon>Spermatophyta</taxon>
        <taxon>Magnoliopsida</taxon>
        <taxon>eudicotyledons</taxon>
        <taxon>Gunneridae</taxon>
        <taxon>Pentapetalae</taxon>
        <taxon>rosids</taxon>
        <taxon>malvids</taxon>
        <taxon>Brassicales</taxon>
        <taxon>Brassicaceae</taxon>
        <taxon>Coluteocarpeae</taxon>
        <taxon>Microthlaspi</taxon>
    </lineage>
</organism>
<accession>A0A6D2HMI8</accession>
<gene>
    <name evidence="4" type="ORF">MERR_LOCUS2026</name>
</gene>
<evidence type="ECO:0000259" key="3">
    <source>
        <dbReference type="PROSITE" id="PS50104"/>
    </source>
</evidence>
<keyword evidence="1" id="KW-0520">NAD</keyword>
<dbReference type="SUPFAM" id="SSF52200">
    <property type="entry name" value="Toll/Interleukin receptor TIR domain"/>
    <property type="match status" value="1"/>
</dbReference>
<comment type="caution">
    <text evidence="4">The sequence shown here is derived from an EMBL/GenBank/DDBJ whole genome shotgun (WGS) entry which is preliminary data.</text>
</comment>
<name>A0A6D2HMI8_9BRAS</name>
<dbReference type="InterPro" id="IPR000157">
    <property type="entry name" value="TIR_dom"/>
</dbReference>
<dbReference type="PANTHER" id="PTHR32009:SF57">
    <property type="entry name" value="TIR DOMAIN-CONTAINING PROTEIN"/>
    <property type="match status" value="1"/>
</dbReference>
<proteinExistence type="predicted"/>
<dbReference type="GO" id="GO:0007165">
    <property type="term" value="P:signal transduction"/>
    <property type="evidence" value="ECO:0007669"/>
    <property type="project" value="InterPro"/>
</dbReference>
<dbReference type="Proteomes" id="UP000467841">
    <property type="component" value="Unassembled WGS sequence"/>
</dbReference>
<evidence type="ECO:0000256" key="2">
    <source>
        <dbReference type="SAM" id="Phobius"/>
    </source>
</evidence>
<dbReference type="SMART" id="SM00255">
    <property type="entry name" value="TIR"/>
    <property type="match status" value="1"/>
</dbReference>
<feature type="transmembrane region" description="Helical" evidence="2">
    <location>
        <begin position="196"/>
        <end position="217"/>
    </location>
</feature>
<dbReference type="InterPro" id="IPR035897">
    <property type="entry name" value="Toll_tir_struct_dom_sf"/>
</dbReference>
<dbReference type="OrthoDB" id="1026634at2759"/>
<keyword evidence="2" id="KW-0472">Membrane</keyword>
<dbReference type="Gene3D" id="3.40.50.10140">
    <property type="entry name" value="Toll/interleukin-1 receptor homology (TIR) domain"/>
    <property type="match status" value="1"/>
</dbReference>
<evidence type="ECO:0000313" key="4">
    <source>
        <dbReference type="EMBL" id="CAA7014791.1"/>
    </source>
</evidence>
<dbReference type="AlphaFoldDB" id="A0A6D2HMI8"/>
<reference evidence="4" key="1">
    <citation type="submission" date="2020-01" db="EMBL/GenBank/DDBJ databases">
        <authorList>
            <person name="Mishra B."/>
        </authorList>
    </citation>
    <scope>NUCLEOTIDE SEQUENCE [LARGE SCALE GENOMIC DNA]</scope>
</reference>
<sequence length="282" mass="32810">MAVKKAKPRPPQVFINFRGEELRDNFVNQLVRALREAEVNVFIDVHELKGRKLRTLYTRIDNSKIALAVFSKRYCESEWCLNELVKMNEAMNEGKLVVIPIFYNVTASDVKRAYKLDKEETDFNGQEKEFTTLFKKMKLKHANDQKMINTWELALKSVTERIGLSTEVYGKSLVKTIVVEVRRHLGMSPEKPRSDVNVAFMSLWASTVFSFIIAPLLFPEVEFFRTGKWVLGFPLLVLAWHSLDKLYKKTPQVYISQLTHSTNNVVWDTKETILAWKRHHTA</sequence>
<evidence type="ECO:0000313" key="5">
    <source>
        <dbReference type="Proteomes" id="UP000467841"/>
    </source>
</evidence>
<keyword evidence="2" id="KW-0812">Transmembrane</keyword>
<dbReference type="EMBL" id="CACVBM020000122">
    <property type="protein sequence ID" value="CAA7014791.1"/>
    <property type="molecule type" value="Genomic_DNA"/>
</dbReference>
<dbReference type="FunFam" id="3.40.50.10140:FF:000007">
    <property type="entry name" value="Disease resistance protein (TIR-NBS-LRR class)"/>
    <property type="match status" value="1"/>
</dbReference>
<dbReference type="PROSITE" id="PS50104">
    <property type="entry name" value="TIR"/>
    <property type="match status" value="1"/>
</dbReference>
<keyword evidence="5" id="KW-1185">Reference proteome</keyword>
<dbReference type="Pfam" id="PF01582">
    <property type="entry name" value="TIR"/>
    <property type="match status" value="1"/>
</dbReference>
<dbReference type="PANTHER" id="PTHR32009">
    <property type="entry name" value="TMV RESISTANCE PROTEIN N-LIKE"/>
    <property type="match status" value="1"/>
</dbReference>
<evidence type="ECO:0000256" key="1">
    <source>
        <dbReference type="ARBA" id="ARBA00023027"/>
    </source>
</evidence>
<feature type="domain" description="TIR" evidence="3">
    <location>
        <begin position="9"/>
        <end position="137"/>
    </location>
</feature>